<dbReference type="Pfam" id="PF00067">
    <property type="entry name" value="p450"/>
    <property type="match status" value="1"/>
</dbReference>
<dbReference type="PROSITE" id="PS00086">
    <property type="entry name" value="CYTOCHROME_P450"/>
    <property type="match status" value="1"/>
</dbReference>
<protein>
    <submittedName>
        <fullName evidence="7">9534_t:CDS:1</fullName>
    </submittedName>
</protein>
<dbReference type="InterPro" id="IPR050364">
    <property type="entry name" value="Cytochrome_P450_fung"/>
</dbReference>
<dbReference type="GO" id="GO:0020037">
    <property type="term" value="F:heme binding"/>
    <property type="evidence" value="ECO:0007669"/>
    <property type="project" value="InterPro"/>
</dbReference>
<organism evidence="7 8">
    <name type="scientific">Acaulospora morrowiae</name>
    <dbReference type="NCBI Taxonomy" id="94023"/>
    <lineage>
        <taxon>Eukaryota</taxon>
        <taxon>Fungi</taxon>
        <taxon>Fungi incertae sedis</taxon>
        <taxon>Mucoromycota</taxon>
        <taxon>Glomeromycotina</taxon>
        <taxon>Glomeromycetes</taxon>
        <taxon>Diversisporales</taxon>
        <taxon>Acaulosporaceae</taxon>
        <taxon>Acaulospora</taxon>
    </lineage>
</organism>
<comment type="caution">
    <text evidence="7">The sequence shown here is derived from an EMBL/GenBank/DDBJ whole genome shotgun (WGS) entry which is preliminary data.</text>
</comment>
<keyword evidence="3 5" id="KW-0408">Iron</keyword>
<evidence type="ECO:0000313" key="7">
    <source>
        <dbReference type="EMBL" id="CAG8653293.1"/>
    </source>
</evidence>
<dbReference type="PRINTS" id="PR00463">
    <property type="entry name" value="EP450I"/>
</dbReference>
<dbReference type="InterPro" id="IPR036396">
    <property type="entry name" value="Cyt_P450_sf"/>
</dbReference>
<dbReference type="EMBL" id="CAJVPV010010629">
    <property type="protein sequence ID" value="CAG8653293.1"/>
    <property type="molecule type" value="Genomic_DNA"/>
</dbReference>
<evidence type="ECO:0000256" key="2">
    <source>
        <dbReference type="ARBA" id="ARBA00023002"/>
    </source>
</evidence>
<evidence type="ECO:0000256" key="5">
    <source>
        <dbReference type="PIRSR" id="PIRSR602401-1"/>
    </source>
</evidence>
<dbReference type="AlphaFoldDB" id="A0A9N9DXZ8"/>
<dbReference type="PANTHER" id="PTHR46300">
    <property type="entry name" value="P450, PUTATIVE (EUROFUNG)-RELATED-RELATED"/>
    <property type="match status" value="1"/>
</dbReference>
<dbReference type="InterPro" id="IPR017972">
    <property type="entry name" value="Cyt_P450_CS"/>
</dbReference>
<dbReference type="GO" id="GO:0004497">
    <property type="term" value="F:monooxygenase activity"/>
    <property type="evidence" value="ECO:0007669"/>
    <property type="project" value="UniProtKB-KW"/>
</dbReference>
<keyword evidence="1 5" id="KW-0479">Metal-binding</keyword>
<dbReference type="GO" id="GO:0016705">
    <property type="term" value="F:oxidoreductase activity, acting on paired donors, with incorporation or reduction of molecular oxygen"/>
    <property type="evidence" value="ECO:0007669"/>
    <property type="project" value="InterPro"/>
</dbReference>
<feature type="binding site" description="axial binding residue" evidence="5">
    <location>
        <position position="455"/>
    </location>
    <ligand>
        <name>heme</name>
        <dbReference type="ChEBI" id="CHEBI:30413"/>
    </ligand>
    <ligandPart>
        <name>Fe</name>
        <dbReference type="ChEBI" id="CHEBI:18248"/>
    </ligandPart>
</feature>
<keyword evidence="2 6" id="KW-0560">Oxidoreductase</keyword>
<comment type="similarity">
    <text evidence="6">Belongs to the cytochrome P450 family.</text>
</comment>
<gene>
    <name evidence="7" type="ORF">AMORRO_LOCUS10068</name>
</gene>
<dbReference type="InterPro" id="IPR002401">
    <property type="entry name" value="Cyt_P450_E_grp-I"/>
</dbReference>
<proteinExistence type="inferred from homology"/>
<evidence type="ECO:0000313" key="8">
    <source>
        <dbReference type="Proteomes" id="UP000789342"/>
    </source>
</evidence>
<name>A0A9N9DXZ8_9GLOM</name>
<keyword evidence="5 6" id="KW-0349">Heme</keyword>
<accession>A0A9N9DXZ8</accession>
<evidence type="ECO:0000256" key="1">
    <source>
        <dbReference type="ARBA" id="ARBA00022723"/>
    </source>
</evidence>
<evidence type="ECO:0000256" key="4">
    <source>
        <dbReference type="ARBA" id="ARBA00023033"/>
    </source>
</evidence>
<dbReference type="Gene3D" id="1.10.630.10">
    <property type="entry name" value="Cytochrome P450"/>
    <property type="match status" value="1"/>
</dbReference>
<comment type="cofactor">
    <cofactor evidence="5">
        <name>heme</name>
        <dbReference type="ChEBI" id="CHEBI:30413"/>
    </cofactor>
</comment>
<dbReference type="GO" id="GO:0005506">
    <property type="term" value="F:iron ion binding"/>
    <property type="evidence" value="ECO:0007669"/>
    <property type="project" value="InterPro"/>
</dbReference>
<evidence type="ECO:0000256" key="6">
    <source>
        <dbReference type="RuleBase" id="RU000461"/>
    </source>
</evidence>
<reference evidence="7" key="1">
    <citation type="submission" date="2021-06" db="EMBL/GenBank/DDBJ databases">
        <authorList>
            <person name="Kallberg Y."/>
            <person name="Tangrot J."/>
            <person name="Rosling A."/>
        </authorList>
    </citation>
    <scope>NUCLEOTIDE SEQUENCE</scope>
    <source>
        <strain evidence="7">CL551</strain>
    </source>
</reference>
<keyword evidence="8" id="KW-1185">Reference proteome</keyword>
<dbReference type="SUPFAM" id="SSF48264">
    <property type="entry name" value="Cytochrome P450"/>
    <property type="match status" value="1"/>
</dbReference>
<sequence>MISAILAIFLLSVYFLLRRKLWSGHKSLRPLPTPPGARFFYGHYGRLGTMPHETFTRWKEELGSDIYSIKMGQSNWVILNSDKAIGELIQKRGAIYSSRHDSELIFRILSRGKSLGSSPYNDHFRKLRAIVANFLSVQKIKYFFPIIDKCTRELLKDLLSVSYKESKIQQRAQESSKKPEPLGIFPRSYLRRTTMNITMKIVFGKEISGIDDPLFNRIDKLVTRGVKLVNITDRSMDFFPILKYCPYLRQKKEAYAIRDEIDSIYGDVLEEIKNDRNKKPCFVRDLWERREKEKFDEHDIIHLSNNLIFAGTDTVSSSIVWLIAVLANNPQIQIEAYQELDRVVGRTRLPNYSDSSTLPYTRSIIREGQRYCPPTFAAVPHYIEQDDEYMGYHIPKDSFVIINNHATSFDPTRHPNPYVFDPKRWLDVNLTSAALANGPQEKRDHFSFGGGRRICVGINLAECELFIILSRLLWAFEIENASPLGTDNKPVPIDLSKATVELTIWPMEYHVKFVPRGDW</sequence>
<dbReference type="InterPro" id="IPR001128">
    <property type="entry name" value="Cyt_P450"/>
</dbReference>
<feature type="non-terminal residue" evidence="7">
    <location>
        <position position="519"/>
    </location>
</feature>
<evidence type="ECO:0000256" key="3">
    <source>
        <dbReference type="ARBA" id="ARBA00023004"/>
    </source>
</evidence>
<dbReference type="PANTHER" id="PTHR46300:SF2">
    <property type="entry name" value="CYTOCHROME P450 MONOOXYGENASE ALNH-RELATED"/>
    <property type="match status" value="1"/>
</dbReference>
<dbReference type="OrthoDB" id="1055148at2759"/>
<dbReference type="PRINTS" id="PR00385">
    <property type="entry name" value="P450"/>
</dbReference>
<keyword evidence="4 6" id="KW-0503">Monooxygenase</keyword>
<dbReference type="Proteomes" id="UP000789342">
    <property type="component" value="Unassembled WGS sequence"/>
</dbReference>